<dbReference type="AlphaFoldDB" id="A0AAX0WS24"/>
<feature type="transmembrane region" description="Helical" evidence="6">
    <location>
        <begin position="48"/>
        <end position="77"/>
    </location>
</feature>
<evidence type="ECO:0000256" key="4">
    <source>
        <dbReference type="ARBA" id="ARBA00022989"/>
    </source>
</evidence>
<gene>
    <name evidence="7" type="ORF">A6J39_009395</name>
</gene>
<feature type="transmembrane region" description="Helical" evidence="6">
    <location>
        <begin position="83"/>
        <end position="101"/>
    </location>
</feature>
<keyword evidence="8" id="KW-1185">Reference proteome</keyword>
<keyword evidence="4 6" id="KW-1133">Transmembrane helix</keyword>
<keyword evidence="5 6" id="KW-0472">Membrane</keyword>
<comment type="caution">
    <text evidence="7">The sequence shown here is derived from an EMBL/GenBank/DDBJ whole genome shotgun (WGS) entry which is preliminary data.</text>
</comment>
<sequence length="213" mass="23788">MTRCELQTNKDITTMTYLLMTSILLNIMPGPAMFYVAQQTLSRNSRAIVLSIIGIEFGTLLHIVASTAGLTCVLAQWGSFPIISKYVSACFLIYLGVSQLIKPKEISFSSPSKSIFLKGTLINALNPKIILFFMTILPQFMSSNRSYTTIHIIWMGLLFGFFGGVVNIIFSFVINALLNTTQDTAKVFIIIKGLTQLISCFFILLGIIFIWMR</sequence>
<protein>
    <submittedName>
        <fullName evidence="7">LysE family translocator</fullName>
    </submittedName>
</protein>
<keyword evidence="2" id="KW-1003">Cell membrane</keyword>
<dbReference type="Proteomes" id="UP000192511">
    <property type="component" value="Unassembled WGS sequence"/>
</dbReference>
<reference evidence="7" key="1">
    <citation type="submission" date="2017-12" db="EMBL/GenBank/DDBJ databases">
        <title>FDA dAtabase for Regulatory Grade micrObial Sequences (FDA-ARGOS): Supporting development and validation of Infectious Disease Dx tests.</title>
        <authorList>
            <person name="Kerrigan L."/>
            <person name="Tallon L.J."/>
            <person name="Sadzewicz L."/>
            <person name="Sengamalay N."/>
            <person name="Ott S."/>
            <person name="Godinez A."/>
            <person name="Nagaraj S."/>
            <person name="Vavikolanu K."/>
            <person name="Aluvathingal J."/>
            <person name="Nadendla S."/>
            <person name="Sichtig H."/>
        </authorList>
    </citation>
    <scope>NUCLEOTIDE SEQUENCE [LARGE SCALE GENOMIC DNA]</scope>
    <source>
        <strain evidence="7">FDAARGOS_200</strain>
    </source>
</reference>
<keyword evidence="3 6" id="KW-0812">Transmembrane</keyword>
<evidence type="ECO:0000256" key="6">
    <source>
        <dbReference type="SAM" id="Phobius"/>
    </source>
</evidence>
<feature type="transmembrane region" description="Helical" evidence="6">
    <location>
        <begin position="15"/>
        <end position="36"/>
    </location>
</feature>
<dbReference type="PANTHER" id="PTHR30086">
    <property type="entry name" value="ARGININE EXPORTER PROTEIN ARGO"/>
    <property type="match status" value="1"/>
</dbReference>
<dbReference type="EMBL" id="NBTX02000004">
    <property type="protein sequence ID" value="PNL61412.1"/>
    <property type="molecule type" value="Genomic_DNA"/>
</dbReference>
<feature type="transmembrane region" description="Helical" evidence="6">
    <location>
        <begin position="152"/>
        <end position="178"/>
    </location>
</feature>
<evidence type="ECO:0000313" key="8">
    <source>
        <dbReference type="Proteomes" id="UP000192511"/>
    </source>
</evidence>
<organism evidence="7 8">
    <name type="scientific">Legionella anisa</name>
    <dbReference type="NCBI Taxonomy" id="28082"/>
    <lineage>
        <taxon>Bacteria</taxon>
        <taxon>Pseudomonadati</taxon>
        <taxon>Pseudomonadota</taxon>
        <taxon>Gammaproteobacteria</taxon>
        <taxon>Legionellales</taxon>
        <taxon>Legionellaceae</taxon>
        <taxon>Legionella</taxon>
    </lineage>
</organism>
<dbReference type="GO" id="GO:0005886">
    <property type="term" value="C:plasma membrane"/>
    <property type="evidence" value="ECO:0007669"/>
    <property type="project" value="UniProtKB-SubCell"/>
</dbReference>
<feature type="transmembrane region" description="Helical" evidence="6">
    <location>
        <begin position="190"/>
        <end position="212"/>
    </location>
</feature>
<evidence type="ECO:0000313" key="7">
    <source>
        <dbReference type="EMBL" id="PNL61412.1"/>
    </source>
</evidence>
<accession>A0AAX0WS24</accession>
<dbReference type="GO" id="GO:0015171">
    <property type="term" value="F:amino acid transmembrane transporter activity"/>
    <property type="evidence" value="ECO:0007669"/>
    <property type="project" value="TreeGrafter"/>
</dbReference>
<feature type="transmembrane region" description="Helical" evidence="6">
    <location>
        <begin position="121"/>
        <end position="140"/>
    </location>
</feature>
<dbReference type="PANTHER" id="PTHR30086:SF20">
    <property type="entry name" value="ARGININE EXPORTER PROTEIN ARGO-RELATED"/>
    <property type="match status" value="1"/>
</dbReference>
<comment type="subcellular location">
    <subcellularLocation>
        <location evidence="1">Cell membrane</location>
        <topology evidence="1">Multi-pass membrane protein</topology>
    </subcellularLocation>
</comment>
<evidence type="ECO:0000256" key="3">
    <source>
        <dbReference type="ARBA" id="ARBA00022692"/>
    </source>
</evidence>
<dbReference type="InterPro" id="IPR001123">
    <property type="entry name" value="LeuE-type"/>
</dbReference>
<evidence type="ECO:0000256" key="2">
    <source>
        <dbReference type="ARBA" id="ARBA00022475"/>
    </source>
</evidence>
<evidence type="ECO:0000256" key="1">
    <source>
        <dbReference type="ARBA" id="ARBA00004651"/>
    </source>
</evidence>
<name>A0AAX0WS24_9GAMM</name>
<dbReference type="Pfam" id="PF01810">
    <property type="entry name" value="LysE"/>
    <property type="match status" value="1"/>
</dbReference>
<proteinExistence type="predicted"/>
<evidence type="ECO:0000256" key="5">
    <source>
        <dbReference type="ARBA" id="ARBA00023136"/>
    </source>
</evidence>